<protein>
    <submittedName>
        <fullName evidence="5">DNA photolyase</fullName>
    </submittedName>
</protein>
<evidence type="ECO:0000256" key="2">
    <source>
        <dbReference type="ARBA" id="ARBA00022827"/>
    </source>
</evidence>
<feature type="binding site" evidence="3">
    <location>
        <begin position="183"/>
        <end position="185"/>
    </location>
    <ligand>
        <name>FAD</name>
        <dbReference type="ChEBI" id="CHEBI:57692"/>
    </ligand>
</feature>
<accession>A0A6P0CA17</accession>
<dbReference type="Gene3D" id="1.25.40.80">
    <property type="match status" value="1"/>
</dbReference>
<keyword evidence="6" id="KW-1185">Reference proteome</keyword>
<dbReference type="RefSeq" id="WP_164352904.1">
    <property type="nucleotide sequence ID" value="NZ_JAABNT010000003.1"/>
</dbReference>
<keyword evidence="2 3" id="KW-0274">FAD</keyword>
<keyword evidence="5" id="KW-0456">Lyase</keyword>
<comment type="caution">
    <text evidence="5">The sequence shown here is derived from an EMBL/GenBank/DDBJ whole genome shotgun (WGS) entry which is preliminary data.</text>
</comment>
<comment type="cofactor">
    <cofactor evidence="3">
        <name>FAD</name>
        <dbReference type="ChEBI" id="CHEBI:57692"/>
    </cofactor>
    <text evidence="3">Binds 1 FAD per subunit.</text>
</comment>
<dbReference type="InterPro" id="IPR005101">
    <property type="entry name" value="Cryptochr/Photolyase_FAD-bd"/>
</dbReference>
<dbReference type="GO" id="GO:0009416">
    <property type="term" value="P:response to light stimulus"/>
    <property type="evidence" value="ECO:0007669"/>
    <property type="project" value="TreeGrafter"/>
</dbReference>
<dbReference type="InterPro" id="IPR002081">
    <property type="entry name" value="Cryptochrome/DNA_photolyase_1"/>
</dbReference>
<evidence type="ECO:0000259" key="4">
    <source>
        <dbReference type="Pfam" id="PF03441"/>
    </source>
</evidence>
<keyword evidence="1 3" id="KW-0285">Flavoprotein</keyword>
<organism evidence="5 6">
    <name type="scientific">Sulfitobacter sediminilitoris</name>
    <dbReference type="NCBI Taxonomy" id="2698830"/>
    <lineage>
        <taxon>Bacteria</taxon>
        <taxon>Pseudomonadati</taxon>
        <taxon>Pseudomonadota</taxon>
        <taxon>Alphaproteobacteria</taxon>
        <taxon>Rhodobacterales</taxon>
        <taxon>Roseobacteraceae</taxon>
        <taxon>Sulfitobacter</taxon>
    </lineage>
</organism>
<dbReference type="InterPro" id="IPR036134">
    <property type="entry name" value="Crypto/Photolyase_FAD-like_sf"/>
</dbReference>
<evidence type="ECO:0000256" key="1">
    <source>
        <dbReference type="ARBA" id="ARBA00022630"/>
    </source>
</evidence>
<dbReference type="GO" id="GO:0003677">
    <property type="term" value="F:DNA binding"/>
    <property type="evidence" value="ECO:0007669"/>
    <property type="project" value="TreeGrafter"/>
</dbReference>
<dbReference type="PANTHER" id="PTHR11455:SF9">
    <property type="entry name" value="CRYPTOCHROME CIRCADIAN CLOCK 5 ISOFORM X1"/>
    <property type="match status" value="1"/>
</dbReference>
<feature type="binding site" evidence="3">
    <location>
        <position position="79"/>
    </location>
    <ligand>
        <name>FAD</name>
        <dbReference type="ChEBI" id="CHEBI:57692"/>
    </ligand>
</feature>
<feature type="domain" description="Cryptochrome/DNA photolyase FAD-binding" evidence="4">
    <location>
        <begin position="79"/>
        <end position="207"/>
    </location>
</feature>
<evidence type="ECO:0000313" key="5">
    <source>
        <dbReference type="EMBL" id="NEK21966.1"/>
    </source>
</evidence>
<dbReference type="Proteomes" id="UP000468591">
    <property type="component" value="Unassembled WGS sequence"/>
</dbReference>
<sequence length="400" mass="44883">MTNALTHFPPTHAEARARLEQFAPSAAGQYARTRNFDYGPGQHDNVSTLSPYVKVRMLDEITVTRAVLSQHKEADAEKFIAEVFWRSYWKGWLELRPAVWTQYMNDLIRLRDDIQTQSGLRTRWEEACTGQTGIAPFDAWAQELQQTGYLHNHARMWFASIWIFTLDLPWQLGADFFLRHLLDGDAAVNTLSWRWVAGIQTQGKTYLATAENIAKFTDGRFPNVTNISDKAIPCEAPKPVAAGMLPPCDPLPLSKRYGILLHGDDIDVDRLLLRAKDPVAFAYADATAGHTTWQMAPHVGQFRASAAQGAVPADAEMQLLSTAQSIADWASQHNMEQIVAPYAPVGPMRDMLTAYRAIDGAVPLSLFRRPLDSAAWPHATKGFFPFRKHIPALIGEFVRR</sequence>
<evidence type="ECO:0000313" key="6">
    <source>
        <dbReference type="Proteomes" id="UP000468591"/>
    </source>
</evidence>
<dbReference type="GO" id="GO:0003904">
    <property type="term" value="F:deoxyribodipyrimidine photo-lyase activity"/>
    <property type="evidence" value="ECO:0007669"/>
    <property type="project" value="TreeGrafter"/>
</dbReference>
<dbReference type="GO" id="GO:0071949">
    <property type="term" value="F:FAD binding"/>
    <property type="evidence" value="ECO:0007669"/>
    <property type="project" value="TreeGrafter"/>
</dbReference>
<dbReference type="EMBL" id="JAABNT010000003">
    <property type="protein sequence ID" value="NEK21966.1"/>
    <property type="molecule type" value="Genomic_DNA"/>
</dbReference>
<dbReference type="Gene3D" id="1.10.579.10">
    <property type="entry name" value="DNA Cyclobutane Dipyrimidine Photolyase, subunit A, domain 3"/>
    <property type="match status" value="1"/>
</dbReference>
<feature type="binding site" evidence="3">
    <location>
        <position position="30"/>
    </location>
    <ligand>
        <name>FAD</name>
        <dbReference type="ChEBI" id="CHEBI:57692"/>
    </ligand>
</feature>
<evidence type="ECO:0000256" key="3">
    <source>
        <dbReference type="PIRSR" id="PIRSR602081-1"/>
    </source>
</evidence>
<name>A0A6P0CA17_9RHOB</name>
<dbReference type="Pfam" id="PF03441">
    <property type="entry name" value="FAD_binding_7"/>
    <property type="match status" value="1"/>
</dbReference>
<proteinExistence type="predicted"/>
<dbReference type="SUPFAM" id="SSF48173">
    <property type="entry name" value="Cryptochrome/photolyase FAD-binding domain"/>
    <property type="match status" value="1"/>
</dbReference>
<reference evidence="5 6" key="1">
    <citation type="submission" date="2020-01" db="EMBL/GenBank/DDBJ databases">
        <title>Sulfitobacter sediminilitoris sp. nov., isolated from a tidal flat.</title>
        <authorList>
            <person name="Park S."/>
            <person name="Yoon J.-H."/>
        </authorList>
    </citation>
    <scope>NUCLEOTIDE SEQUENCE [LARGE SCALE GENOMIC DNA]</scope>
    <source>
        <strain evidence="5 6">JBTF-M27</strain>
    </source>
</reference>
<gene>
    <name evidence="5" type="ORF">GV827_06075</name>
</gene>
<dbReference type="AlphaFoldDB" id="A0A6P0CA17"/>
<dbReference type="PANTHER" id="PTHR11455">
    <property type="entry name" value="CRYPTOCHROME"/>
    <property type="match status" value="1"/>
</dbReference>